<dbReference type="AlphaFoldDB" id="A0AAV3QE65"/>
<dbReference type="Gene3D" id="3.30.559.10">
    <property type="entry name" value="Chloramphenicol acetyltransferase-like domain"/>
    <property type="match status" value="2"/>
</dbReference>
<dbReference type="EMBL" id="BAABME010020615">
    <property type="protein sequence ID" value="GAA0160925.1"/>
    <property type="molecule type" value="Genomic_DNA"/>
</dbReference>
<dbReference type="PANTHER" id="PTHR31642">
    <property type="entry name" value="TRICHOTHECENE 3-O-ACETYLTRANSFERASE"/>
    <property type="match status" value="1"/>
</dbReference>
<dbReference type="GO" id="GO:0016747">
    <property type="term" value="F:acyltransferase activity, transferring groups other than amino-acyl groups"/>
    <property type="evidence" value="ECO:0007669"/>
    <property type="project" value="TreeGrafter"/>
</dbReference>
<protein>
    <submittedName>
        <fullName evidence="4">Acetyltransferase</fullName>
    </submittedName>
</protein>
<keyword evidence="5" id="KW-1185">Reference proteome</keyword>
<organism evidence="4 5">
    <name type="scientific">Lithospermum erythrorhizon</name>
    <name type="common">Purple gromwell</name>
    <name type="synonym">Lithospermum officinale var. erythrorhizon</name>
    <dbReference type="NCBI Taxonomy" id="34254"/>
    <lineage>
        <taxon>Eukaryota</taxon>
        <taxon>Viridiplantae</taxon>
        <taxon>Streptophyta</taxon>
        <taxon>Embryophyta</taxon>
        <taxon>Tracheophyta</taxon>
        <taxon>Spermatophyta</taxon>
        <taxon>Magnoliopsida</taxon>
        <taxon>eudicotyledons</taxon>
        <taxon>Gunneridae</taxon>
        <taxon>Pentapetalae</taxon>
        <taxon>asterids</taxon>
        <taxon>lamiids</taxon>
        <taxon>Boraginales</taxon>
        <taxon>Boraginaceae</taxon>
        <taxon>Boraginoideae</taxon>
        <taxon>Lithospermeae</taxon>
        <taxon>Lithospermum</taxon>
    </lineage>
</organism>
<dbReference type="InterPro" id="IPR023213">
    <property type="entry name" value="CAT-like_dom_sf"/>
</dbReference>
<evidence type="ECO:0000256" key="2">
    <source>
        <dbReference type="ARBA" id="ARBA00022679"/>
    </source>
</evidence>
<name>A0AAV3QE65_LITER</name>
<comment type="caution">
    <text evidence="4">The sequence shown here is derived from an EMBL/GenBank/DDBJ whole genome shotgun (WGS) entry which is preliminary data.</text>
</comment>
<gene>
    <name evidence="4" type="ORF">LIER_39128</name>
</gene>
<accession>A0AAV3QE65</accession>
<dbReference type="Pfam" id="PF02458">
    <property type="entry name" value="Transferase"/>
    <property type="match status" value="1"/>
</dbReference>
<evidence type="ECO:0000256" key="3">
    <source>
        <dbReference type="ARBA" id="ARBA00023315"/>
    </source>
</evidence>
<keyword evidence="3" id="KW-0012">Acyltransferase</keyword>
<evidence type="ECO:0000313" key="5">
    <source>
        <dbReference type="Proteomes" id="UP001454036"/>
    </source>
</evidence>
<dbReference type="Proteomes" id="UP001454036">
    <property type="component" value="Unassembled WGS sequence"/>
</dbReference>
<evidence type="ECO:0000313" key="4">
    <source>
        <dbReference type="EMBL" id="GAA0160925.1"/>
    </source>
</evidence>
<comment type="similarity">
    <text evidence="1">Belongs to the plant acyltransferase family.</text>
</comment>
<reference evidence="4 5" key="1">
    <citation type="submission" date="2024-01" db="EMBL/GenBank/DDBJ databases">
        <title>The complete chloroplast genome sequence of Lithospermum erythrorhizon: insights into the phylogenetic relationship among Boraginaceae species and the maternal lineages of purple gromwells.</title>
        <authorList>
            <person name="Okada T."/>
            <person name="Watanabe K."/>
        </authorList>
    </citation>
    <scope>NUCLEOTIDE SEQUENCE [LARGE SCALE GENOMIC DNA]</scope>
</reference>
<proteinExistence type="inferred from homology"/>
<keyword evidence="2" id="KW-0808">Transferase</keyword>
<dbReference type="FunFam" id="3.30.559.10:FF:000008">
    <property type="entry name" value="Tryptamine hydroxycinnamoyl transferase"/>
    <property type="match status" value="1"/>
</dbReference>
<evidence type="ECO:0000256" key="1">
    <source>
        <dbReference type="ARBA" id="ARBA00009861"/>
    </source>
</evidence>
<dbReference type="PANTHER" id="PTHR31642:SF324">
    <property type="entry name" value="SPERMIDINE HYDROXYCINNAMOYL TRANSFERASE"/>
    <property type="match status" value="1"/>
</dbReference>
<sequence>MKVTTTYSSIIKPCEPTPNTKIPLAEWDQIGYISHIPTIHIYKPSPNFPQNTQIENLKDSLSKILVPFYPLAGRLHWTTRGRLEIGCDATGVEFIVSETGSRLEELGEFSTCQEIHKLSPNIDYKNTPFEEIPLMFVQITIFQCGSITVCPALSHAVIDGRGASYFLNEWAKVARGEQLDVEPLHDRTVMKAGEPPSSNPTPLDFNPLLPPPLLIGETNDKEERKKETIVAMLKLTKNQVEILKNRANEEKIDGKSRPFSRYETITGHVWKCASKARGHKPEQETGLGISVDIRRRMKPQIADNYFGKATIDVVAEGCSGELVSRTLSYACSRVREAIDKVTNEHINMTIDFWKNQEDLKMFQDLEALKGEEEGPFYGNPNLGVTSWLTLAFHGLDFGWGNEVYMGPITHDFDGDFILFPDHDEDGGLILRACLQTPHMEVFKKVFYEDI</sequence>
<dbReference type="InterPro" id="IPR050317">
    <property type="entry name" value="Plant_Fungal_Acyltransferase"/>
</dbReference>